<evidence type="ECO:0000259" key="2">
    <source>
        <dbReference type="Pfam" id="PF08768"/>
    </source>
</evidence>
<evidence type="ECO:0000313" key="4">
    <source>
        <dbReference type="Proteomes" id="UP000268084"/>
    </source>
</evidence>
<dbReference type="RefSeq" id="WP_124800532.1">
    <property type="nucleotide sequence ID" value="NZ_CP034170.1"/>
</dbReference>
<sequence>MPVSPAADSTPEAALEVQRGSGDAALAAAVERSESTASTITINIADVAPLPLPLDTANLRLGPGLADENLILLPLVGVWRGEGKVHTPGSADTAFGQQLTLSHDGRGFLRHESLTWLIPDAGLDTGPGPDTDPAPVPANRELGWWRPQPDDIIELLIAHSEGVVEIFYGHAQGVAAWSLGTDAVVRTVSAPAVTGATRLYGIVDGKLAYVEERATAEYELQPYRSALLERVAG</sequence>
<dbReference type="KEGG" id="nak:EH165_13745"/>
<dbReference type="PANTHER" id="PTHR15854">
    <property type="entry name" value="THAP4 PROTEIN"/>
    <property type="match status" value="1"/>
</dbReference>
<dbReference type="EMBL" id="CP034170">
    <property type="protein sequence ID" value="AZI59628.1"/>
    <property type="molecule type" value="Genomic_DNA"/>
</dbReference>
<protein>
    <recommendedName>
        <fullName evidence="1">Ferric nitrobindin-like protein</fullName>
    </recommendedName>
</protein>
<gene>
    <name evidence="3" type="ORF">EH165_13745</name>
</gene>
<dbReference type="Proteomes" id="UP000268084">
    <property type="component" value="Chromosome"/>
</dbReference>
<evidence type="ECO:0000313" key="3">
    <source>
        <dbReference type="EMBL" id="AZI59628.1"/>
    </source>
</evidence>
<comment type="caution">
    <text evidence="1">Lacks conserved residue(s) required for the propagation of feature annotation.</text>
</comment>
<comment type="similarity">
    <text evidence="1">Belongs to the nitrobindin family.</text>
</comment>
<keyword evidence="4" id="KW-1185">Reference proteome</keyword>
<evidence type="ECO:0000256" key="1">
    <source>
        <dbReference type="HAMAP-Rule" id="MF_01297"/>
    </source>
</evidence>
<dbReference type="SUPFAM" id="SSF50814">
    <property type="entry name" value="Lipocalins"/>
    <property type="match status" value="1"/>
</dbReference>
<dbReference type="AlphaFoldDB" id="A0A3G8ZR57"/>
<dbReference type="OrthoDB" id="4804006at2"/>
<reference evidence="3 4" key="1">
    <citation type="submission" date="2018-11" db="EMBL/GenBank/DDBJ databases">
        <authorList>
            <person name="Da X."/>
        </authorList>
    </citation>
    <scope>NUCLEOTIDE SEQUENCE [LARGE SCALE GENOMIC DNA]</scope>
    <source>
        <strain evidence="3 4">S14-144</strain>
    </source>
</reference>
<proteinExistence type="inferred from homology"/>
<name>A0A3G8ZR57_9ACTN</name>
<comment type="caution">
    <text evidence="1">Lacks the conserved His residue that binds heme iron in the nitrobindin family.</text>
</comment>
<feature type="short sequence motif" description="GXWXGXG" evidence="1">
    <location>
        <begin position="77"/>
        <end position="83"/>
    </location>
</feature>
<dbReference type="InterPro" id="IPR014878">
    <property type="entry name" value="THAP4-like_heme-bd"/>
</dbReference>
<dbReference type="Gene3D" id="2.40.128.20">
    <property type="match status" value="1"/>
</dbReference>
<dbReference type="PANTHER" id="PTHR15854:SF4">
    <property type="entry name" value="PEROXYNITRITE ISOMERASE THAP4"/>
    <property type="match status" value="1"/>
</dbReference>
<dbReference type="InterPro" id="IPR022939">
    <property type="entry name" value="Nb(III)_bact/plant"/>
</dbReference>
<dbReference type="Pfam" id="PF08768">
    <property type="entry name" value="THAP4_heme-bd"/>
    <property type="match status" value="1"/>
</dbReference>
<accession>A0A3G8ZR57</accession>
<feature type="domain" description="THAP4-like heme-binding" evidence="2">
    <location>
        <begin position="72"/>
        <end position="230"/>
    </location>
</feature>
<reference evidence="3 4" key="2">
    <citation type="submission" date="2018-12" db="EMBL/GenBank/DDBJ databases">
        <title>Nakamurella antarcticus sp. nov., isolated from Antarctica South Shetland Islands soil.</title>
        <authorList>
            <person name="Peng F."/>
        </authorList>
    </citation>
    <scope>NUCLEOTIDE SEQUENCE [LARGE SCALE GENOMIC DNA]</scope>
    <source>
        <strain evidence="3 4">S14-144</strain>
    </source>
</reference>
<organism evidence="3 4">
    <name type="scientific">Nakamurella antarctica</name>
    <dbReference type="NCBI Taxonomy" id="1902245"/>
    <lineage>
        <taxon>Bacteria</taxon>
        <taxon>Bacillati</taxon>
        <taxon>Actinomycetota</taxon>
        <taxon>Actinomycetes</taxon>
        <taxon>Nakamurellales</taxon>
        <taxon>Nakamurellaceae</taxon>
        <taxon>Nakamurella</taxon>
    </lineage>
</organism>
<dbReference type="InterPro" id="IPR045165">
    <property type="entry name" value="Nitrobindin"/>
</dbReference>
<dbReference type="InterPro" id="IPR012674">
    <property type="entry name" value="Calycin"/>
</dbReference>
<dbReference type="CDD" id="cd07828">
    <property type="entry name" value="lipocalin_heme-bd-THAP4-like"/>
    <property type="match status" value="1"/>
</dbReference>
<dbReference type="HAMAP" id="MF_01297">
    <property type="entry name" value="nitrobindin"/>
    <property type="match status" value="1"/>
</dbReference>